<accession>A0ABW8SQN0</accession>
<protein>
    <recommendedName>
        <fullName evidence="3">Transposase</fullName>
    </recommendedName>
</protein>
<name>A0ABW8SQN0_9CLOT</name>
<sequence>MLNAQHHITRKLEKILYEILLITSKRLKNLVYIIIGIILSKSVVSSDISEKLKDDFIDAT</sequence>
<gene>
    <name evidence="1" type="ORF">ACJDU8_20750</name>
</gene>
<dbReference type="EMBL" id="JBJHZX010000043">
    <property type="protein sequence ID" value="MFL0197973.1"/>
    <property type="molecule type" value="Genomic_DNA"/>
</dbReference>
<organism evidence="1 2">
    <name type="scientific">Candidatus Clostridium eludens</name>
    <dbReference type="NCBI Taxonomy" id="3381663"/>
    <lineage>
        <taxon>Bacteria</taxon>
        <taxon>Bacillati</taxon>
        <taxon>Bacillota</taxon>
        <taxon>Clostridia</taxon>
        <taxon>Eubacteriales</taxon>
        <taxon>Clostridiaceae</taxon>
        <taxon>Clostridium</taxon>
    </lineage>
</organism>
<evidence type="ECO:0000313" key="2">
    <source>
        <dbReference type="Proteomes" id="UP001623660"/>
    </source>
</evidence>
<reference evidence="1 2" key="1">
    <citation type="submission" date="2024-11" db="EMBL/GenBank/DDBJ databases">
        <authorList>
            <person name="Heng Y.C."/>
            <person name="Lim A.C.H."/>
            <person name="Lee J.K.Y."/>
            <person name="Kittelmann S."/>
        </authorList>
    </citation>
    <scope>NUCLEOTIDE SEQUENCE [LARGE SCALE GENOMIC DNA]</scope>
    <source>
        <strain evidence="1 2">WILCCON 0269</strain>
    </source>
</reference>
<dbReference type="Proteomes" id="UP001623660">
    <property type="component" value="Unassembled WGS sequence"/>
</dbReference>
<keyword evidence="2" id="KW-1185">Reference proteome</keyword>
<proteinExistence type="predicted"/>
<evidence type="ECO:0008006" key="3">
    <source>
        <dbReference type="Google" id="ProtNLM"/>
    </source>
</evidence>
<evidence type="ECO:0000313" key="1">
    <source>
        <dbReference type="EMBL" id="MFL0197973.1"/>
    </source>
</evidence>
<dbReference type="RefSeq" id="WP_406794080.1">
    <property type="nucleotide sequence ID" value="NZ_JBJHZX010000043.1"/>
</dbReference>
<comment type="caution">
    <text evidence="1">The sequence shown here is derived from an EMBL/GenBank/DDBJ whole genome shotgun (WGS) entry which is preliminary data.</text>
</comment>